<gene>
    <name evidence="4" type="ORF">A3K87_13380</name>
</gene>
<evidence type="ECO:0000313" key="5">
    <source>
        <dbReference type="Proteomes" id="UP000077852"/>
    </source>
</evidence>
<dbReference type="Proteomes" id="UP000077852">
    <property type="component" value="Unassembled WGS sequence"/>
</dbReference>
<dbReference type="AlphaFoldDB" id="A0AA91DQ34"/>
<accession>A0AA91DQ34</accession>
<keyword evidence="1" id="KW-0862">Zinc</keyword>
<dbReference type="Pfam" id="PF04434">
    <property type="entry name" value="SWIM"/>
    <property type="match status" value="1"/>
</dbReference>
<name>A0AA91DQ34_VARPD</name>
<dbReference type="GO" id="GO:0008270">
    <property type="term" value="F:zinc ion binding"/>
    <property type="evidence" value="ECO:0007669"/>
    <property type="project" value="UniProtKB-KW"/>
</dbReference>
<comment type="caution">
    <text evidence="4">The sequence shown here is derived from an EMBL/GenBank/DDBJ whole genome shotgun (WGS) entry which is preliminary data.</text>
</comment>
<evidence type="ECO:0000313" key="4">
    <source>
        <dbReference type="EMBL" id="OAK64843.1"/>
    </source>
</evidence>
<dbReference type="PROSITE" id="PS50966">
    <property type="entry name" value="ZF_SWIM"/>
    <property type="match status" value="1"/>
</dbReference>
<dbReference type="EMBL" id="LVHG01000036">
    <property type="protein sequence ID" value="OAK64843.1"/>
    <property type="molecule type" value="Genomic_DNA"/>
</dbReference>
<keyword evidence="1" id="KW-0479">Metal-binding</keyword>
<feature type="region of interest" description="Disordered" evidence="2">
    <location>
        <begin position="103"/>
        <end position="124"/>
    </location>
</feature>
<evidence type="ECO:0000256" key="1">
    <source>
        <dbReference type="PROSITE-ProRule" id="PRU00325"/>
    </source>
</evidence>
<feature type="compositionally biased region" description="Low complexity" evidence="2">
    <location>
        <begin position="111"/>
        <end position="122"/>
    </location>
</feature>
<dbReference type="InterPro" id="IPR007527">
    <property type="entry name" value="Znf_SWIM"/>
</dbReference>
<proteinExistence type="predicted"/>
<feature type="domain" description="SWIM-type" evidence="3">
    <location>
        <begin position="44"/>
        <end position="77"/>
    </location>
</feature>
<evidence type="ECO:0000259" key="3">
    <source>
        <dbReference type="PROSITE" id="PS50966"/>
    </source>
</evidence>
<keyword evidence="1" id="KW-0863">Zinc-finger</keyword>
<organism evidence="4 5">
    <name type="scientific">Variovorax paradoxus</name>
    <dbReference type="NCBI Taxonomy" id="34073"/>
    <lineage>
        <taxon>Bacteria</taxon>
        <taxon>Pseudomonadati</taxon>
        <taxon>Pseudomonadota</taxon>
        <taxon>Betaproteobacteria</taxon>
        <taxon>Burkholderiales</taxon>
        <taxon>Comamonadaceae</taxon>
        <taxon>Variovorax</taxon>
    </lineage>
</organism>
<evidence type="ECO:0000256" key="2">
    <source>
        <dbReference type="SAM" id="MobiDB-lite"/>
    </source>
</evidence>
<reference evidence="4 5" key="1">
    <citation type="submission" date="2016-03" db="EMBL/GenBank/DDBJ databases">
        <title>Genome sequence of Variovorax paradoxus KB5.</title>
        <authorList>
            <person name="Jeong H."/>
            <person name="Hong C.E."/>
            <person name="Jo S.H."/>
            <person name="Park J.M."/>
        </authorList>
    </citation>
    <scope>NUCLEOTIDE SEQUENCE [LARGE SCALE GENOMIC DNA]</scope>
    <source>
        <strain evidence="4 5">KB5</strain>
    </source>
</reference>
<sequence>MALAPDDASAKAAKGLLAPAKWPTLAFSDTAVWGECQGSGSKPYQTQVDLTGPVFRCSCPSRKFPCKHGLALMLLRAQNEAGFTQGDPPPWVAEWLASRREKAEKKEARAAEPPAAADPAAAARRDAQRWKRIEAGAQELALWLDDQTQRGLASLGSEQQQAWSAMAARMVDAQAPGLGQRITQAAELIGVGEGWPARLLDRLGRLQLIVDAVPRRESLSPATLADLRTALGWPQDREALLAEGERVSDHWLVLGQCIDERDTKLVERHVWLQGRASRRRALLLDYAHGGRGFETGWVSGSERAAVLCFYPGHASQRALVAELPSDAPATAAPANDVPDDEWQRMAQQIAANPWQPLLPMVWADAVPSRDGDRWWLRLGGAPQALPMQIAAQEAWQLLAHSGGAPLRVFGEWDGEQFAPLTAWPMSAAAGSAPVWTLTGVRV</sequence>
<protein>
    <recommendedName>
        <fullName evidence="3">SWIM-type domain-containing protein</fullName>
    </recommendedName>
</protein>